<organism evidence="2 3">
    <name type="scientific">Haemaphysalis longicornis</name>
    <name type="common">Bush tick</name>
    <dbReference type="NCBI Taxonomy" id="44386"/>
    <lineage>
        <taxon>Eukaryota</taxon>
        <taxon>Metazoa</taxon>
        <taxon>Ecdysozoa</taxon>
        <taxon>Arthropoda</taxon>
        <taxon>Chelicerata</taxon>
        <taxon>Arachnida</taxon>
        <taxon>Acari</taxon>
        <taxon>Parasitiformes</taxon>
        <taxon>Ixodida</taxon>
        <taxon>Ixodoidea</taxon>
        <taxon>Ixodidae</taxon>
        <taxon>Haemaphysalinae</taxon>
        <taxon>Haemaphysalis</taxon>
    </lineage>
</organism>
<feature type="region of interest" description="Disordered" evidence="1">
    <location>
        <begin position="1"/>
        <end position="51"/>
    </location>
</feature>
<gene>
    <name evidence="2" type="ORF">HPB48_007338</name>
</gene>
<comment type="caution">
    <text evidence="2">The sequence shown here is derived from an EMBL/GenBank/DDBJ whole genome shotgun (WGS) entry which is preliminary data.</text>
</comment>
<dbReference type="VEuPathDB" id="VectorBase:HLOH_040493"/>
<protein>
    <submittedName>
        <fullName evidence="2">Uncharacterized protein</fullName>
    </submittedName>
</protein>
<dbReference type="Proteomes" id="UP000821853">
    <property type="component" value="Chromosome 5"/>
</dbReference>
<dbReference type="EMBL" id="JABSTR010000007">
    <property type="protein sequence ID" value="KAH9376218.1"/>
    <property type="molecule type" value="Genomic_DNA"/>
</dbReference>
<accession>A0A9J6GLP7</accession>
<evidence type="ECO:0000256" key="1">
    <source>
        <dbReference type="SAM" id="MobiDB-lite"/>
    </source>
</evidence>
<keyword evidence="3" id="KW-1185">Reference proteome</keyword>
<dbReference type="AlphaFoldDB" id="A0A9J6GLP7"/>
<evidence type="ECO:0000313" key="3">
    <source>
        <dbReference type="Proteomes" id="UP000821853"/>
    </source>
</evidence>
<reference evidence="2 3" key="1">
    <citation type="journal article" date="2020" name="Cell">
        <title>Large-Scale Comparative Analyses of Tick Genomes Elucidate Their Genetic Diversity and Vector Capacities.</title>
        <authorList>
            <consortium name="Tick Genome and Microbiome Consortium (TIGMIC)"/>
            <person name="Jia N."/>
            <person name="Wang J."/>
            <person name="Shi W."/>
            <person name="Du L."/>
            <person name="Sun Y."/>
            <person name="Zhan W."/>
            <person name="Jiang J.F."/>
            <person name="Wang Q."/>
            <person name="Zhang B."/>
            <person name="Ji P."/>
            <person name="Bell-Sakyi L."/>
            <person name="Cui X.M."/>
            <person name="Yuan T.T."/>
            <person name="Jiang B.G."/>
            <person name="Yang W.F."/>
            <person name="Lam T.T."/>
            <person name="Chang Q.C."/>
            <person name="Ding S.J."/>
            <person name="Wang X.J."/>
            <person name="Zhu J.G."/>
            <person name="Ruan X.D."/>
            <person name="Zhao L."/>
            <person name="Wei J.T."/>
            <person name="Ye R.Z."/>
            <person name="Que T.C."/>
            <person name="Du C.H."/>
            <person name="Zhou Y.H."/>
            <person name="Cheng J.X."/>
            <person name="Dai P.F."/>
            <person name="Guo W.B."/>
            <person name="Han X.H."/>
            <person name="Huang E.J."/>
            <person name="Li L.F."/>
            <person name="Wei W."/>
            <person name="Gao Y.C."/>
            <person name="Liu J.Z."/>
            <person name="Shao H.Z."/>
            <person name="Wang X."/>
            <person name="Wang C.C."/>
            <person name="Yang T.C."/>
            <person name="Huo Q.B."/>
            <person name="Li W."/>
            <person name="Chen H.Y."/>
            <person name="Chen S.E."/>
            <person name="Zhou L.G."/>
            <person name="Ni X.B."/>
            <person name="Tian J.H."/>
            <person name="Sheng Y."/>
            <person name="Liu T."/>
            <person name="Pan Y.S."/>
            <person name="Xia L.Y."/>
            <person name="Li J."/>
            <person name="Zhao F."/>
            <person name="Cao W.C."/>
        </authorList>
    </citation>
    <scope>NUCLEOTIDE SEQUENCE [LARGE SCALE GENOMIC DNA]</scope>
    <source>
        <strain evidence="2">HaeL-2018</strain>
    </source>
</reference>
<proteinExistence type="predicted"/>
<name>A0A9J6GLP7_HAELO</name>
<sequence>MKLRQIQAQTSIRSKSSPEPSCDASGKPNPAVGLTAESTATKPSLTPKFAPWPAPLPRDDYKLVLRPQGGLKIAEFDLAEVSLALLSAIQSTWRQTNL</sequence>
<feature type="compositionally biased region" description="Polar residues" evidence="1">
    <location>
        <begin position="1"/>
        <end position="19"/>
    </location>
</feature>
<evidence type="ECO:0000313" key="2">
    <source>
        <dbReference type="EMBL" id="KAH9376218.1"/>
    </source>
</evidence>